<accession>A0A5J4V4U1</accession>
<evidence type="ECO:0000313" key="2">
    <source>
        <dbReference type="Proteomes" id="UP000324800"/>
    </source>
</evidence>
<gene>
    <name evidence="1" type="ORF">EZS28_027069</name>
</gene>
<dbReference type="Proteomes" id="UP000324800">
    <property type="component" value="Unassembled WGS sequence"/>
</dbReference>
<proteinExistence type="predicted"/>
<name>A0A5J4V4U1_9EUKA</name>
<dbReference type="EMBL" id="SNRW01009851">
    <property type="protein sequence ID" value="KAA6377402.1"/>
    <property type="molecule type" value="Genomic_DNA"/>
</dbReference>
<sequence length="176" mass="18518">MTALTGSSFVKSGADDTIVLLGAASTKPISEFVGAPTDLSNYYPKTLTYSQTEANSKFVRFEEVDAKLSSKMDSSTLGNLVNTIQNQTVNGSNTFSSNVSATGFAKTGKDDISVLLAGGGDRLLSSFGGIEDQSSSAFKGEAYIAGKKGMQGYTLQMVDPEAEGPLPEFATFYTNK</sequence>
<evidence type="ECO:0000313" key="1">
    <source>
        <dbReference type="EMBL" id="KAA6377402.1"/>
    </source>
</evidence>
<protein>
    <submittedName>
        <fullName evidence="1">Uncharacterized protein</fullName>
    </submittedName>
</protein>
<reference evidence="1 2" key="1">
    <citation type="submission" date="2019-03" db="EMBL/GenBank/DDBJ databases">
        <title>Single cell metagenomics reveals metabolic interactions within the superorganism composed of flagellate Streblomastix strix and complex community of Bacteroidetes bacteria on its surface.</title>
        <authorList>
            <person name="Treitli S.C."/>
            <person name="Kolisko M."/>
            <person name="Husnik F."/>
            <person name="Keeling P."/>
            <person name="Hampl V."/>
        </authorList>
    </citation>
    <scope>NUCLEOTIDE SEQUENCE [LARGE SCALE GENOMIC DNA]</scope>
    <source>
        <strain evidence="1">ST1C</strain>
    </source>
</reference>
<dbReference type="AlphaFoldDB" id="A0A5J4V4U1"/>
<organism evidence="1 2">
    <name type="scientific">Streblomastix strix</name>
    <dbReference type="NCBI Taxonomy" id="222440"/>
    <lineage>
        <taxon>Eukaryota</taxon>
        <taxon>Metamonada</taxon>
        <taxon>Preaxostyla</taxon>
        <taxon>Oxymonadida</taxon>
        <taxon>Streblomastigidae</taxon>
        <taxon>Streblomastix</taxon>
    </lineage>
</organism>
<comment type="caution">
    <text evidence="1">The sequence shown here is derived from an EMBL/GenBank/DDBJ whole genome shotgun (WGS) entry which is preliminary data.</text>
</comment>